<dbReference type="Proteomes" id="UP001054837">
    <property type="component" value="Unassembled WGS sequence"/>
</dbReference>
<name>A0AAV4WR35_9ARAC</name>
<comment type="caution">
    <text evidence="1">The sequence shown here is derived from an EMBL/GenBank/DDBJ whole genome shotgun (WGS) entry which is preliminary data.</text>
</comment>
<evidence type="ECO:0000313" key="2">
    <source>
        <dbReference type="Proteomes" id="UP001054837"/>
    </source>
</evidence>
<gene>
    <name evidence="1" type="ORF">CDAR_281761</name>
</gene>
<keyword evidence="2" id="KW-1185">Reference proteome</keyword>
<sequence length="84" mass="9914">MFGLREREVLFGCKGNEARNASDLRENSFRYARTGFYRYFEVGRSFLLFVVPRPLLVARRKQRTRKKGGVFGEIIFWGSAFINR</sequence>
<organism evidence="1 2">
    <name type="scientific">Caerostris darwini</name>
    <dbReference type="NCBI Taxonomy" id="1538125"/>
    <lineage>
        <taxon>Eukaryota</taxon>
        <taxon>Metazoa</taxon>
        <taxon>Ecdysozoa</taxon>
        <taxon>Arthropoda</taxon>
        <taxon>Chelicerata</taxon>
        <taxon>Arachnida</taxon>
        <taxon>Araneae</taxon>
        <taxon>Araneomorphae</taxon>
        <taxon>Entelegynae</taxon>
        <taxon>Araneoidea</taxon>
        <taxon>Araneidae</taxon>
        <taxon>Caerostris</taxon>
    </lineage>
</organism>
<dbReference type="AlphaFoldDB" id="A0AAV4WR35"/>
<reference evidence="1 2" key="1">
    <citation type="submission" date="2021-06" db="EMBL/GenBank/DDBJ databases">
        <title>Caerostris darwini draft genome.</title>
        <authorList>
            <person name="Kono N."/>
            <person name="Arakawa K."/>
        </authorList>
    </citation>
    <scope>NUCLEOTIDE SEQUENCE [LARGE SCALE GENOMIC DNA]</scope>
</reference>
<proteinExistence type="predicted"/>
<evidence type="ECO:0000313" key="1">
    <source>
        <dbReference type="EMBL" id="GIY84758.1"/>
    </source>
</evidence>
<dbReference type="EMBL" id="BPLQ01014972">
    <property type="protein sequence ID" value="GIY84758.1"/>
    <property type="molecule type" value="Genomic_DNA"/>
</dbReference>
<accession>A0AAV4WR35</accession>
<protein>
    <submittedName>
        <fullName evidence="1">Uncharacterized protein</fullName>
    </submittedName>
</protein>